<comment type="caution">
    <text evidence="1">The sequence shown here is derived from an EMBL/GenBank/DDBJ whole genome shotgun (WGS) entry which is preliminary data.</text>
</comment>
<dbReference type="SUPFAM" id="SSF50998">
    <property type="entry name" value="Quinoprotein alcohol dehydrogenase-like"/>
    <property type="match status" value="1"/>
</dbReference>
<organism evidence="1">
    <name type="scientific">candidate division WOR-3 bacterium</name>
    <dbReference type="NCBI Taxonomy" id="2052148"/>
    <lineage>
        <taxon>Bacteria</taxon>
        <taxon>Bacteria division WOR-3</taxon>
    </lineage>
</organism>
<reference evidence="1" key="1">
    <citation type="journal article" date="2020" name="mSystems">
        <title>Genome- and Community-Level Interaction Insights into Carbon Utilization and Element Cycling Functions of Hydrothermarchaeota in Hydrothermal Sediment.</title>
        <authorList>
            <person name="Zhou Z."/>
            <person name="Liu Y."/>
            <person name="Xu W."/>
            <person name="Pan J."/>
            <person name="Luo Z.H."/>
            <person name="Li M."/>
        </authorList>
    </citation>
    <scope>NUCLEOTIDE SEQUENCE [LARGE SCALE GENOMIC DNA]</scope>
    <source>
        <strain evidence="1">SpSt-876</strain>
    </source>
</reference>
<evidence type="ECO:0000313" key="1">
    <source>
        <dbReference type="EMBL" id="HHS52743.1"/>
    </source>
</evidence>
<dbReference type="PANTHER" id="PTHR42754">
    <property type="entry name" value="ENDOGLUCANASE"/>
    <property type="match status" value="1"/>
</dbReference>
<protein>
    <recommendedName>
        <fullName evidence="2">Bulb-type lectin domain-containing protein</fullName>
    </recommendedName>
</protein>
<dbReference type="PANTHER" id="PTHR42754:SF1">
    <property type="entry name" value="LIPOPROTEIN"/>
    <property type="match status" value="1"/>
</dbReference>
<evidence type="ECO:0008006" key="2">
    <source>
        <dbReference type="Google" id="ProtNLM"/>
    </source>
</evidence>
<dbReference type="AlphaFoldDB" id="A0A7C6EGX2"/>
<gene>
    <name evidence="1" type="ORF">ENW73_07795</name>
</gene>
<name>A0A7C6EGX2_UNCW3</name>
<dbReference type="EMBL" id="DTLI01000186">
    <property type="protein sequence ID" value="HHS52743.1"/>
    <property type="molecule type" value="Genomic_DNA"/>
</dbReference>
<dbReference type="InterPro" id="IPR011047">
    <property type="entry name" value="Quinoprotein_ADH-like_sf"/>
</dbReference>
<proteinExistence type="predicted"/>
<accession>A0A7C6EGX2</accession>
<sequence length="400" mass="44968">MKYCFLILVTNLIVYTAPPDTLWTKTYGYYNDFGLAVEQTTDGGYIVTGYSDPKYHADSLDIFLLKVDSTGAQKWLKTYNLPGWECGYQVKETPDHNYIVVGAIRSAHTGGSDVYLFKADTNGNLLWSKTYGGPKDDAGTSIDLTSDNGYIIGGHTYSFGAGADYYLIKTDSFGETLWTKHYGGERDDIGNVIKRTYDNGYIIVGSSNSFNTSPDSFVIYLVKTNADGETLWTRTYPYNESRWYHGIRIQQTPDRGYIIVGSEWYGDEKRHDILLIKTDEKGGLLWRKTFGDTSNEVAKGIELTADGGYIITGYTTPYVMFGGIAWLLKTNSKGDSIWRMTFPGNGQSWSFSVKQTLDYGYILTGRTHPNQDIFLVKTAPDLPVKEKPHRQGSCLLPFFR</sequence>